<dbReference type="GeneID" id="25287655"/>
<dbReference type="InterPro" id="IPR016181">
    <property type="entry name" value="Acyl_CoA_acyltransferase"/>
</dbReference>
<dbReference type="HOGENOM" id="CLU_073647_0_0_1"/>
<evidence type="ECO:0000313" key="2">
    <source>
        <dbReference type="EMBL" id="KEF51147.1"/>
    </source>
</evidence>
<evidence type="ECO:0000259" key="1">
    <source>
        <dbReference type="Pfam" id="PF13302"/>
    </source>
</evidence>
<sequence>MTSRSTSDFDPFNITIPLDQFDLVLSVPHQSDGETTLKALNDPRVYMNLEGPPYPYTPKDRDTWYKIVRDGADFHQQQWVELMKNRADDIRGDSQKDAAAGSNHRKWVGGGQWASTIRAKVRQSGPVAQGTTYPFIGEITVRRSGFPYIRDTEVRRKTVGVNAELPPGDPNIVWEVGFYLIPEYHGKGIMSVVLTNLRDQFLVPYMNVHRLIGTYFEHNVPSRRVFEKCGFQFLTFVPKGATLAQSKIDASGLKDGEIGIGVMEWQSTGAA</sequence>
<dbReference type="OrthoDB" id="630895at2759"/>
<dbReference type="STRING" id="1182545.A0A072NUS9"/>
<dbReference type="Gene3D" id="3.40.630.30">
    <property type="match status" value="1"/>
</dbReference>
<organism evidence="2 3">
    <name type="scientific">Exophiala aquamarina CBS 119918</name>
    <dbReference type="NCBI Taxonomy" id="1182545"/>
    <lineage>
        <taxon>Eukaryota</taxon>
        <taxon>Fungi</taxon>
        <taxon>Dikarya</taxon>
        <taxon>Ascomycota</taxon>
        <taxon>Pezizomycotina</taxon>
        <taxon>Eurotiomycetes</taxon>
        <taxon>Chaetothyriomycetidae</taxon>
        <taxon>Chaetothyriales</taxon>
        <taxon>Herpotrichiellaceae</taxon>
        <taxon>Exophiala</taxon>
    </lineage>
</organism>
<dbReference type="PANTHER" id="PTHR43328:SF1">
    <property type="entry name" value="N-ACETYLTRANSFERASE DOMAIN-CONTAINING PROTEIN"/>
    <property type="match status" value="1"/>
</dbReference>
<dbReference type="VEuPathDB" id="FungiDB:A1O9_12761"/>
<dbReference type="AlphaFoldDB" id="A0A072NUS9"/>
<protein>
    <recommendedName>
        <fullName evidence="1">N-acetyltransferase domain-containing protein</fullName>
    </recommendedName>
</protein>
<dbReference type="Proteomes" id="UP000027920">
    <property type="component" value="Unassembled WGS sequence"/>
</dbReference>
<dbReference type="InterPro" id="IPR000182">
    <property type="entry name" value="GNAT_dom"/>
</dbReference>
<keyword evidence="3" id="KW-1185">Reference proteome</keyword>
<dbReference type="RefSeq" id="XP_013253737.1">
    <property type="nucleotide sequence ID" value="XM_013398283.1"/>
</dbReference>
<dbReference type="GO" id="GO:0016747">
    <property type="term" value="F:acyltransferase activity, transferring groups other than amino-acyl groups"/>
    <property type="evidence" value="ECO:0007669"/>
    <property type="project" value="InterPro"/>
</dbReference>
<gene>
    <name evidence="2" type="ORF">A1O9_12761</name>
</gene>
<reference evidence="2 3" key="1">
    <citation type="submission" date="2013-03" db="EMBL/GenBank/DDBJ databases">
        <title>The Genome Sequence of Exophiala aquamarina CBS 119918.</title>
        <authorList>
            <consortium name="The Broad Institute Genomics Platform"/>
            <person name="Cuomo C."/>
            <person name="de Hoog S."/>
            <person name="Gorbushina A."/>
            <person name="Walker B."/>
            <person name="Young S.K."/>
            <person name="Zeng Q."/>
            <person name="Gargeya S."/>
            <person name="Fitzgerald M."/>
            <person name="Haas B."/>
            <person name="Abouelleil A."/>
            <person name="Allen A.W."/>
            <person name="Alvarado L."/>
            <person name="Arachchi H.M."/>
            <person name="Berlin A.M."/>
            <person name="Chapman S.B."/>
            <person name="Gainer-Dewar J."/>
            <person name="Goldberg J."/>
            <person name="Griggs A."/>
            <person name="Gujja S."/>
            <person name="Hansen M."/>
            <person name="Howarth C."/>
            <person name="Imamovic A."/>
            <person name="Ireland A."/>
            <person name="Larimer J."/>
            <person name="McCowan C."/>
            <person name="Murphy C."/>
            <person name="Pearson M."/>
            <person name="Poon T.W."/>
            <person name="Priest M."/>
            <person name="Roberts A."/>
            <person name="Saif S."/>
            <person name="Shea T."/>
            <person name="Sisk P."/>
            <person name="Sykes S."/>
            <person name="Wortman J."/>
            <person name="Nusbaum C."/>
            <person name="Birren B."/>
        </authorList>
    </citation>
    <scope>NUCLEOTIDE SEQUENCE [LARGE SCALE GENOMIC DNA]</scope>
    <source>
        <strain evidence="2 3">CBS 119918</strain>
    </source>
</reference>
<dbReference type="Pfam" id="PF13302">
    <property type="entry name" value="Acetyltransf_3"/>
    <property type="match status" value="1"/>
</dbReference>
<dbReference type="EMBL" id="AMGV01000027">
    <property type="protein sequence ID" value="KEF51147.1"/>
    <property type="molecule type" value="Genomic_DNA"/>
</dbReference>
<proteinExistence type="predicted"/>
<evidence type="ECO:0000313" key="3">
    <source>
        <dbReference type="Proteomes" id="UP000027920"/>
    </source>
</evidence>
<feature type="domain" description="N-acetyltransferase" evidence="1">
    <location>
        <begin position="168"/>
        <end position="232"/>
    </location>
</feature>
<accession>A0A072NUS9</accession>
<dbReference type="PANTHER" id="PTHR43328">
    <property type="entry name" value="ACETYLTRANSFERASE-RELATED"/>
    <property type="match status" value="1"/>
</dbReference>
<dbReference type="SUPFAM" id="SSF55729">
    <property type="entry name" value="Acyl-CoA N-acyltransferases (Nat)"/>
    <property type="match status" value="1"/>
</dbReference>
<comment type="caution">
    <text evidence="2">The sequence shown here is derived from an EMBL/GenBank/DDBJ whole genome shotgun (WGS) entry which is preliminary data.</text>
</comment>
<name>A0A072NUS9_9EURO</name>